<comment type="caution">
    <text evidence="2">The sequence shown here is derived from an EMBL/GenBank/DDBJ whole genome shotgun (WGS) entry which is preliminary data.</text>
</comment>
<dbReference type="AlphaFoldDB" id="A0AAW2XJX9"/>
<proteinExistence type="predicted"/>
<dbReference type="SUPFAM" id="SSF63737">
    <property type="entry name" value="Leukotriene A4 hydrolase N-terminal domain"/>
    <property type="match status" value="1"/>
</dbReference>
<reference evidence="2" key="1">
    <citation type="submission" date="2020-06" db="EMBL/GenBank/DDBJ databases">
        <authorList>
            <person name="Li T."/>
            <person name="Hu X."/>
            <person name="Zhang T."/>
            <person name="Song X."/>
            <person name="Zhang H."/>
            <person name="Dai N."/>
            <person name="Sheng W."/>
            <person name="Hou X."/>
            <person name="Wei L."/>
        </authorList>
    </citation>
    <scope>NUCLEOTIDE SEQUENCE</scope>
    <source>
        <strain evidence="2">KEN1</strain>
        <tissue evidence="2">Leaf</tissue>
    </source>
</reference>
<sequence>MAPIDPHSYTDSTHPLTTHISLSFYFDFASSTILSSAVLSLAAPYSGAFTLDSRSLSISEVLDLATLTPSPSLCSPLLPTPFWDNHSRSPCPTNPSCWSSSKLPPPPPPSSGFPLLKRLISLSPLFTPNVRPFTPGLFSPAKTPRLPGSNMPRN</sequence>
<gene>
    <name evidence="2" type="ORF">Slati_1197100</name>
</gene>
<accession>A0AAW2XJX9</accession>
<dbReference type="GO" id="GO:0004177">
    <property type="term" value="F:aminopeptidase activity"/>
    <property type="evidence" value="ECO:0007669"/>
    <property type="project" value="UniProtKB-KW"/>
</dbReference>
<feature type="region of interest" description="Disordered" evidence="1">
    <location>
        <begin position="89"/>
        <end position="109"/>
    </location>
</feature>
<keyword evidence="2" id="KW-0378">Hydrolase</keyword>
<keyword evidence="2" id="KW-0645">Protease</keyword>
<reference evidence="2" key="2">
    <citation type="journal article" date="2024" name="Plant">
        <title>Genomic evolution and insights into agronomic trait innovations of Sesamum species.</title>
        <authorList>
            <person name="Miao H."/>
            <person name="Wang L."/>
            <person name="Qu L."/>
            <person name="Liu H."/>
            <person name="Sun Y."/>
            <person name="Le M."/>
            <person name="Wang Q."/>
            <person name="Wei S."/>
            <person name="Zheng Y."/>
            <person name="Lin W."/>
            <person name="Duan Y."/>
            <person name="Cao H."/>
            <person name="Xiong S."/>
            <person name="Wang X."/>
            <person name="Wei L."/>
            <person name="Li C."/>
            <person name="Ma Q."/>
            <person name="Ju M."/>
            <person name="Zhao R."/>
            <person name="Li G."/>
            <person name="Mu C."/>
            <person name="Tian Q."/>
            <person name="Mei H."/>
            <person name="Zhang T."/>
            <person name="Gao T."/>
            <person name="Zhang H."/>
        </authorList>
    </citation>
    <scope>NUCLEOTIDE SEQUENCE</scope>
    <source>
        <strain evidence="2">KEN1</strain>
    </source>
</reference>
<keyword evidence="2" id="KW-0031">Aminopeptidase</keyword>
<name>A0AAW2XJX9_9LAMI</name>
<protein>
    <submittedName>
        <fullName evidence="2">Leucine aminopeptidase</fullName>
    </submittedName>
</protein>
<dbReference type="InterPro" id="IPR042097">
    <property type="entry name" value="Aminopeptidase_N-like_N_sf"/>
</dbReference>
<dbReference type="EMBL" id="JACGWN010000004">
    <property type="protein sequence ID" value="KAL0452190.1"/>
    <property type="molecule type" value="Genomic_DNA"/>
</dbReference>
<evidence type="ECO:0000256" key="1">
    <source>
        <dbReference type="SAM" id="MobiDB-lite"/>
    </source>
</evidence>
<evidence type="ECO:0000313" key="2">
    <source>
        <dbReference type="EMBL" id="KAL0452190.1"/>
    </source>
</evidence>
<organism evidence="2">
    <name type="scientific">Sesamum latifolium</name>
    <dbReference type="NCBI Taxonomy" id="2727402"/>
    <lineage>
        <taxon>Eukaryota</taxon>
        <taxon>Viridiplantae</taxon>
        <taxon>Streptophyta</taxon>
        <taxon>Embryophyta</taxon>
        <taxon>Tracheophyta</taxon>
        <taxon>Spermatophyta</taxon>
        <taxon>Magnoliopsida</taxon>
        <taxon>eudicotyledons</taxon>
        <taxon>Gunneridae</taxon>
        <taxon>Pentapetalae</taxon>
        <taxon>asterids</taxon>
        <taxon>lamiids</taxon>
        <taxon>Lamiales</taxon>
        <taxon>Pedaliaceae</taxon>
        <taxon>Sesamum</taxon>
    </lineage>
</organism>